<organism evidence="1 2">
    <name type="scientific">Steinernema hermaphroditum</name>
    <dbReference type="NCBI Taxonomy" id="289476"/>
    <lineage>
        <taxon>Eukaryota</taxon>
        <taxon>Metazoa</taxon>
        <taxon>Ecdysozoa</taxon>
        <taxon>Nematoda</taxon>
        <taxon>Chromadorea</taxon>
        <taxon>Rhabditida</taxon>
        <taxon>Tylenchina</taxon>
        <taxon>Panagrolaimomorpha</taxon>
        <taxon>Strongyloidoidea</taxon>
        <taxon>Steinernematidae</taxon>
        <taxon>Steinernema</taxon>
    </lineage>
</organism>
<evidence type="ECO:0000313" key="1">
    <source>
        <dbReference type="EMBL" id="KAK0399104.1"/>
    </source>
</evidence>
<reference evidence="1" key="1">
    <citation type="submission" date="2023-06" db="EMBL/GenBank/DDBJ databases">
        <title>Genomic analysis of the entomopathogenic nematode Steinernema hermaphroditum.</title>
        <authorList>
            <person name="Schwarz E.M."/>
            <person name="Heppert J.K."/>
            <person name="Baniya A."/>
            <person name="Schwartz H.T."/>
            <person name="Tan C.-H."/>
            <person name="Antoshechkin I."/>
            <person name="Sternberg P.W."/>
            <person name="Goodrich-Blair H."/>
            <person name="Dillman A.R."/>
        </authorList>
    </citation>
    <scope>NUCLEOTIDE SEQUENCE</scope>
    <source>
        <strain evidence="1">PS9179</strain>
        <tissue evidence="1">Whole animal</tissue>
    </source>
</reference>
<dbReference type="Proteomes" id="UP001175271">
    <property type="component" value="Unassembled WGS sequence"/>
</dbReference>
<proteinExistence type="predicted"/>
<keyword evidence="2" id="KW-1185">Reference proteome</keyword>
<sequence length="69" mass="7608">MERVASAMTDRVEVAADQEVYREVECHTVMNTASLENTSVFFTDDAEIPCHLCPQRSVGSSTRSLSEAV</sequence>
<dbReference type="AlphaFoldDB" id="A0AA39H5F1"/>
<name>A0AA39H5F1_9BILA</name>
<gene>
    <name evidence="1" type="ORF">QR680_002901</name>
</gene>
<accession>A0AA39H5F1</accession>
<comment type="caution">
    <text evidence="1">The sequence shown here is derived from an EMBL/GenBank/DDBJ whole genome shotgun (WGS) entry which is preliminary data.</text>
</comment>
<dbReference type="EMBL" id="JAUCMV010000005">
    <property type="protein sequence ID" value="KAK0399104.1"/>
    <property type="molecule type" value="Genomic_DNA"/>
</dbReference>
<evidence type="ECO:0000313" key="2">
    <source>
        <dbReference type="Proteomes" id="UP001175271"/>
    </source>
</evidence>
<protein>
    <submittedName>
        <fullName evidence="1">Uncharacterized protein</fullName>
    </submittedName>
</protein>